<keyword evidence="1" id="KW-1133">Transmembrane helix</keyword>
<dbReference type="OrthoDB" id="2535105at2759"/>
<sequence length="107" mass="12245">MYVGLGLLVVTDIYNALVLCYFLYKARTGFNTRTDSVINVLLLYTVNTGLITSVFALACFITYAAMPTNYVFLTLYFPLSKLYFNALLASYVCTIHPFWRRRLTGLR</sequence>
<protein>
    <recommendedName>
        <fullName evidence="2">DUF6534 domain-containing protein</fullName>
    </recommendedName>
</protein>
<keyword evidence="4" id="KW-1185">Reference proteome</keyword>
<dbReference type="STRING" id="1077348.A0A2G8S6G6"/>
<evidence type="ECO:0000256" key="1">
    <source>
        <dbReference type="SAM" id="Phobius"/>
    </source>
</evidence>
<feature type="transmembrane region" description="Helical" evidence="1">
    <location>
        <begin position="36"/>
        <end position="63"/>
    </location>
</feature>
<dbReference type="Proteomes" id="UP000230002">
    <property type="component" value="Unassembled WGS sequence"/>
</dbReference>
<feature type="domain" description="DUF6534" evidence="2">
    <location>
        <begin position="9"/>
        <end position="90"/>
    </location>
</feature>
<dbReference type="InterPro" id="IPR045339">
    <property type="entry name" value="DUF6534"/>
</dbReference>
<evidence type="ECO:0000313" key="3">
    <source>
        <dbReference type="EMBL" id="PIL29372.1"/>
    </source>
</evidence>
<keyword evidence="1" id="KW-0472">Membrane</keyword>
<dbReference type="AlphaFoldDB" id="A0A2G8S6G6"/>
<dbReference type="Pfam" id="PF20152">
    <property type="entry name" value="DUF6534"/>
    <property type="match status" value="1"/>
</dbReference>
<accession>A0A2G8S6G6</accession>
<organism evidence="3 4">
    <name type="scientific">Ganoderma sinense ZZ0214-1</name>
    <dbReference type="NCBI Taxonomy" id="1077348"/>
    <lineage>
        <taxon>Eukaryota</taxon>
        <taxon>Fungi</taxon>
        <taxon>Dikarya</taxon>
        <taxon>Basidiomycota</taxon>
        <taxon>Agaricomycotina</taxon>
        <taxon>Agaricomycetes</taxon>
        <taxon>Polyporales</taxon>
        <taxon>Polyporaceae</taxon>
        <taxon>Ganoderma</taxon>
    </lineage>
</organism>
<evidence type="ECO:0000313" key="4">
    <source>
        <dbReference type="Proteomes" id="UP000230002"/>
    </source>
</evidence>
<gene>
    <name evidence="3" type="ORF">GSI_09423</name>
</gene>
<evidence type="ECO:0000259" key="2">
    <source>
        <dbReference type="Pfam" id="PF20152"/>
    </source>
</evidence>
<reference evidence="3 4" key="1">
    <citation type="journal article" date="2015" name="Sci. Rep.">
        <title>Chromosome-level genome map provides insights into diverse defense mechanisms in the medicinal fungus Ganoderma sinense.</title>
        <authorList>
            <person name="Zhu Y."/>
            <person name="Xu J."/>
            <person name="Sun C."/>
            <person name="Zhou S."/>
            <person name="Xu H."/>
            <person name="Nelson D.R."/>
            <person name="Qian J."/>
            <person name="Song J."/>
            <person name="Luo H."/>
            <person name="Xiang L."/>
            <person name="Li Y."/>
            <person name="Xu Z."/>
            <person name="Ji A."/>
            <person name="Wang L."/>
            <person name="Lu S."/>
            <person name="Hayward A."/>
            <person name="Sun W."/>
            <person name="Li X."/>
            <person name="Schwartz D.C."/>
            <person name="Wang Y."/>
            <person name="Chen S."/>
        </authorList>
    </citation>
    <scope>NUCLEOTIDE SEQUENCE [LARGE SCALE GENOMIC DNA]</scope>
    <source>
        <strain evidence="3 4">ZZ0214-1</strain>
    </source>
</reference>
<feature type="transmembrane region" description="Helical" evidence="1">
    <location>
        <begin position="83"/>
        <end position="99"/>
    </location>
</feature>
<dbReference type="PANTHER" id="PTHR40465:SF1">
    <property type="entry name" value="DUF6534 DOMAIN-CONTAINING PROTEIN"/>
    <property type="match status" value="1"/>
</dbReference>
<dbReference type="PANTHER" id="PTHR40465">
    <property type="entry name" value="CHROMOSOME 1, WHOLE GENOME SHOTGUN SEQUENCE"/>
    <property type="match status" value="1"/>
</dbReference>
<comment type="caution">
    <text evidence="3">The sequence shown here is derived from an EMBL/GenBank/DDBJ whole genome shotgun (WGS) entry which is preliminary data.</text>
</comment>
<keyword evidence="1" id="KW-0812">Transmembrane</keyword>
<proteinExistence type="predicted"/>
<dbReference type="EMBL" id="AYKW01000023">
    <property type="protein sequence ID" value="PIL29372.1"/>
    <property type="molecule type" value="Genomic_DNA"/>
</dbReference>
<name>A0A2G8S6G6_9APHY</name>
<feature type="transmembrane region" description="Helical" evidence="1">
    <location>
        <begin position="6"/>
        <end position="24"/>
    </location>
</feature>